<evidence type="ECO:0000313" key="2">
    <source>
        <dbReference type="Proteomes" id="UP001595897"/>
    </source>
</evidence>
<comment type="caution">
    <text evidence="1">The sequence shown here is derived from an EMBL/GenBank/DDBJ whole genome shotgun (WGS) entry which is preliminary data.</text>
</comment>
<accession>A0ABV9LY71</accession>
<dbReference type="EMBL" id="JBHSGU010000014">
    <property type="protein sequence ID" value="MFC4701517.1"/>
    <property type="molecule type" value="Genomic_DNA"/>
</dbReference>
<sequence>MNIFELYADKSKHEELSDIFTFGAQNHPKGLAANFLEKDVWVTEILRLLYEEKLLGGFSVAFKGGTALSKCWQAISRFSEDIDLSIHWADLSGLSEDEEFTEWKKNTNSKSQSNKFRKNQQRRLLTWSEGLVLLLNKRLSQYQIEGLFAEMEDGSDGEKINIHFPRMTKGQHDYQLDHVLLEFGGRNRGKPTEIIEVDCYLGHTPGLEQLVLPKASVNAYQREYILWEKLTALHQFCSQDKEPNTNRLARHWYDVDCLLKTGFADPFTSNVARNDVVEMKKHRWASSGVDYEAVLVGELLLIPNEERLKNIEKDHEDAVKGGMFFTETDSFAEILGRLKKNQDRINHQFKSGDTNSISQ</sequence>
<keyword evidence="2" id="KW-1185">Reference proteome</keyword>
<dbReference type="InterPro" id="IPR014942">
    <property type="entry name" value="AbiEii"/>
</dbReference>
<organism evidence="1 2">
    <name type="scientific">Glaciecola siphonariae</name>
    <dbReference type="NCBI Taxonomy" id="521012"/>
    <lineage>
        <taxon>Bacteria</taxon>
        <taxon>Pseudomonadati</taxon>
        <taxon>Pseudomonadota</taxon>
        <taxon>Gammaproteobacteria</taxon>
        <taxon>Alteromonadales</taxon>
        <taxon>Alteromonadaceae</taxon>
        <taxon>Glaciecola</taxon>
    </lineage>
</organism>
<name>A0ABV9LY71_9ALTE</name>
<dbReference type="RefSeq" id="WP_382410071.1">
    <property type="nucleotide sequence ID" value="NZ_JBHSGU010000014.1"/>
</dbReference>
<evidence type="ECO:0000313" key="1">
    <source>
        <dbReference type="EMBL" id="MFC4701517.1"/>
    </source>
</evidence>
<gene>
    <name evidence="1" type="ORF">ACFO4O_15250</name>
</gene>
<keyword evidence="1" id="KW-0808">Transferase</keyword>
<reference evidence="2" key="1">
    <citation type="journal article" date="2019" name="Int. J. Syst. Evol. Microbiol.">
        <title>The Global Catalogue of Microorganisms (GCM) 10K type strain sequencing project: providing services to taxonomists for standard genome sequencing and annotation.</title>
        <authorList>
            <consortium name="The Broad Institute Genomics Platform"/>
            <consortium name="The Broad Institute Genome Sequencing Center for Infectious Disease"/>
            <person name="Wu L."/>
            <person name="Ma J."/>
        </authorList>
    </citation>
    <scope>NUCLEOTIDE SEQUENCE [LARGE SCALE GENOMIC DNA]</scope>
    <source>
        <strain evidence="2">KACC 12507</strain>
    </source>
</reference>
<dbReference type="Gene3D" id="3.10.450.620">
    <property type="entry name" value="JHP933, nucleotidyltransferase-like core domain"/>
    <property type="match status" value="1"/>
</dbReference>
<dbReference type="GO" id="GO:0016740">
    <property type="term" value="F:transferase activity"/>
    <property type="evidence" value="ECO:0007669"/>
    <property type="project" value="UniProtKB-KW"/>
</dbReference>
<dbReference type="Pfam" id="PF08843">
    <property type="entry name" value="AbiEii"/>
    <property type="match status" value="1"/>
</dbReference>
<proteinExistence type="predicted"/>
<dbReference type="Proteomes" id="UP001595897">
    <property type="component" value="Unassembled WGS sequence"/>
</dbReference>
<protein>
    <submittedName>
        <fullName evidence="1">Nucleotidyl transferase AbiEii/AbiGii toxin family protein</fullName>
    </submittedName>
</protein>